<dbReference type="InterPro" id="IPR000863">
    <property type="entry name" value="Sulfotransferase_dom"/>
</dbReference>
<accession>A0A7R8Z232</accession>
<dbReference type="Pfam" id="PF00685">
    <property type="entry name" value="Sulfotransfer_1"/>
    <property type="match status" value="1"/>
</dbReference>
<sequence>MVVTVTRINDIIHEKLSNFFPGKSGFVEVSPGRVFLPKKFEEIYKSVESFVVREDDVWVVSYPRTGSTWVQEMVWLLGNKLDFESAKSNMLATRAPILELTAIFNDDHHQWLSDTLGNSVECLSNVPSPRFARSHLPWELLPRQLHEVKPKLIYVARNPKDQCVSYYHYCKLLHGLDGSFDEFCNMFLTGTIPMGLYWNHVLPFWKNRFNSNILFLKYETMKRDLPSVIQECIEFLELDIEITSQDLSRICDHLKFDKMQENPAVNLKSFLSQDDDPESNAKFIRKGEIGDWKNYLSLEMSEKFDEWTEVNTSGTGLDFTYV</sequence>
<dbReference type="Proteomes" id="UP000594454">
    <property type="component" value="Chromosome 5"/>
</dbReference>
<dbReference type="EMBL" id="LR899013">
    <property type="protein sequence ID" value="CAD7090377.1"/>
    <property type="molecule type" value="Genomic_DNA"/>
</dbReference>
<feature type="domain" description="Sulfotransferase" evidence="3">
    <location>
        <begin position="55"/>
        <end position="315"/>
    </location>
</feature>
<name>A0A7R8Z232_HERIL</name>
<dbReference type="OrthoDB" id="205623at2759"/>
<dbReference type="PANTHER" id="PTHR11783">
    <property type="entry name" value="SULFOTRANSFERASE SULT"/>
    <property type="match status" value="1"/>
</dbReference>
<evidence type="ECO:0000313" key="4">
    <source>
        <dbReference type="EMBL" id="CAD7090377.1"/>
    </source>
</evidence>
<proteinExistence type="inferred from homology"/>
<dbReference type="SUPFAM" id="SSF52540">
    <property type="entry name" value="P-loop containing nucleoside triphosphate hydrolases"/>
    <property type="match status" value="1"/>
</dbReference>
<dbReference type="FunCoup" id="A0A7R8Z232">
    <property type="interactions" value="15"/>
</dbReference>
<dbReference type="AlphaFoldDB" id="A0A7R8Z232"/>
<dbReference type="GO" id="GO:0008146">
    <property type="term" value="F:sulfotransferase activity"/>
    <property type="evidence" value="ECO:0007669"/>
    <property type="project" value="InterPro"/>
</dbReference>
<evidence type="ECO:0000313" key="5">
    <source>
        <dbReference type="Proteomes" id="UP000594454"/>
    </source>
</evidence>
<dbReference type="InParanoid" id="A0A7R8Z232"/>
<gene>
    <name evidence="4" type="ORF">HERILL_LOCUS12863</name>
</gene>
<keyword evidence="5" id="KW-1185">Reference proteome</keyword>
<organism evidence="4 5">
    <name type="scientific">Hermetia illucens</name>
    <name type="common">Black soldier fly</name>
    <dbReference type="NCBI Taxonomy" id="343691"/>
    <lineage>
        <taxon>Eukaryota</taxon>
        <taxon>Metazoa</taxon>
        <taxon>Ecdysozoa</taxon>
        <taxon>Arthropoda</taxon>
        <taxon>Hexapoda</taxon>
        <taxon>Insecta</taxon>
        <taxon>Pterygota</taxon>
        <taxon>Neoptera</taxon>
        <taxon>Endopterygota</taxon>
        <taxon>Diptera</taxon>
        <taxon>Brachycera</taxon>
        <taxon>Stratiomyomorpha</taxon>
        <taxon>Stratiomyidae</taxon>
        <taxon>Hermetiinae</taxon>
        <taxon>Hermetia</taxon>
    </lineage>
</organism>
<evidence type="ECO:0000256" key="2">
    <source>
        <dbReference type="ARBA" id="ARBA00022679"/>
    </source>
</evidence>
<protein>
    <recommendedName>
        <fullName evidence="3">Sulfotransferase domain-containing protein</fullName>
    </recommendedName>
</protein>
<evidence type="ECO:0000259" key="3">
    <source>
        <dbReference type="Pfam" id="PF00685"/>
    </source>
</evidence>
<keyword evidence="2" id="KW-0808">Transferase</keyword>
<reference evidence="4 5" key="1">
    <citation type="submission" date="2020-11" db="EMBL/GenBank/DDBJ databases">
        <authorList>
            <person name="Wallbank WR R."/>
            <person name="Pardo Diaz C."/>
            <person name="Kozak K."/>
            <person name="Martin S."/>
            <person name="Jiggins C."/>
            <person name="Moest M."/>
            <person name="Warren A I."/>
            <person name="Generalovic N T."/>
            <person name="Byers J.R.P. K."/>
            <person name="Montejo-Kovacevich G."/>
            <person name="Yen C E."/>
        </authorList>
    </citation>
    <scope>NUCLEOTIDE SEQUENCE [LARGE SCALE GENOMIC DNA]</scope>
</reference>
<evidence type="ECO:0000256" key="1">
    <source>
        <dbReference type="ARBA" id="ARBA00005771"/>
    </source>
</evidence>
<comment type="similarity">
    <text evidence="1">Belongs to the sulfotransferase 1 family.</text>
</comment>
<dbReference type="InterPro" id="IPR027417">
    <property type="entry name" value="P-loop_NTPase"/>
</dbReference>
<dbReference type="Gene3D" id="3.40.50.300">
    <property type="entry name" value="P-loop containing nucleotide triphosphate hydrolases"/>
    <property type="match status" value="1"/>
</dbReference>
<dbReference type="OMA" id="LGGHTPM"/>